<feature type="compositionally biased region" description="Basic and acidic residues" evidence="2">
    <location>
        <begin position="24"/>
        <end position="34"/>
    </location>
</feature>
<dbReference type="SMART" id="SM00799">
    <property type="entry name" value="DENN"/>
    <property type="match status" value="1"/>
</dbReference>
<feature type="region of interest" description="Disordered" evidence="2">
    <location>
        <begin position="808"/>
        <end position="865"/>
    </location>
</feature>
<organism evidence="4 5">
    <name type="scientific">Pyronema omphalodes (strain CBS 100304)</name>
    <name type="common">Pyronema confluens</name>
    <dbReference type="NCBI Taxonomy" id="1076935"/>
    <lineage>
        <taxon>Eukaryota</taxon>
        <taxon>Fungi</taxon>
        <taxon>Dikarya</taxon>
        <taxon>Ascomycota</taxon>
        <taxon>Pezizomycotina</taxon>
        <taxon>Pezizomycetes</taxon>
        <taxon>Pezizales</taxon>
        <taxon>Pyronemataceae</taxon>
        <taxon>Pyronema</taxon>
    </lineage>
</organism>
<dbReference type="Pfam" id="PF02141">
    <property type="entry name" value="DENN"/>
    <property type="match status" value="1"/>
</dbReference>
<keyword evidence="1" id="KW-0175">Coiled coil</keyword>
<dbReference type="AlphaFoldDB" id="U4LLP3"/>
<reference evidence="4 5" key="1">
    <citation type="journal article" date="2013" name="PLoS Genet.">
        <title>The genome and development-dependent transcriptomes of Pyronema confluens: a window into fungal evolution.</title>
        <authorList>
            <person name="Traeger S."/>
            <person name="Altegoer F."/>
            <person name="Freitag M."/>
            <person name="Gabaldon T."/>
            <person name="Kempken F."/>
            <person name="Kumar A."/>
            <person name="Marcet-Houben M."/>
            <person name="Poggeler S."/>
            <person name="Stajich J.E."/>
            <person name="Nowrousian M."/>
        </authorList>
    </citation>
    <scope>NUCLEOTIDE SEQUENCE [LARGE SCALE GENOMIC DNA]</scope>
    <source>
        <strain evidence="5">CBS 100304</strain>
        <tissue evidence="4">Vegetative mycelium</tissue>
    </source>
</reference>
<proteinExistence type="predicted"/>
<gene>
    <name evidence="4" type="ORF">PCON_14083</name>
</gene>
<accession>U4LLP3</accession>
<dbReference type="EMBL" id="HF935997">
    <property type="protein sequence ID" value="CCX33054.1"/>
    <property type="molecule type" value="Genomic_DNA"/>
</dbReference>
<dbReference type="PROSITE" id="PS50211">
    <property type="entry name" value="DENN"/>
    <property type="match status" value="1"/>
</dbReference>
<dbReference type="GO" id="GO:0032483">
    <property type="term" value="P:regulation of Rab protein signal transduction"/>
    <property type="evidence" value="ECO:0007669"/>
    <property type="project" value="TreeGrafter"/>
</dbReference>
<dbReference type="STRING" id="1076935.U4LLP3"/>
<name>U4LLP3_PYROM</name>
<dbReference type="PANTHER" id="PTHR12296">
    <property type="entry name" value="DENN DOMAIN-CONTAINING PROTEIN 4"/>
    <property type="match status" value="1"/>
</dbReference>
<dbReference type="Proteomes" id="UP000018144">
    <property type="component" value="Unassembled WGS sequence"/>
</dbReference>
<feature type="domain" description="UDENN" evidence="3">
    <location>
        <begin position="97"/>
        <end position="542"/>
    </location>
</feature>
<evidence type="ECO:0000313" key="5">
    <source>
        <dbReference type="Proteomes" id="UP000018144"/>
    </source>
</evidence>
<feature type="region of interest" description="Disordered" evidence="2">
    <location>
        <begin position="1"/>
        <end position="54"/>
    </location>
</feature>
<evidence type="ECO:0000256" key="2">
    <source>
        <dbReference type="SAM" id="MobiDB-lite"/>
    </source>
</evidence>
<protein>
    <submittedName>
        <fullName evidence="4">Similar to DENN domain-containing protein C297.05 acc. no. Q9Y7Q7</fullName>
    </submittedName>
</protein>
<feature type="coiled-coil region" evidence="1">
    <location>
        <begin position="539"/>
        <end position="664"/>
    </location>
</feature>
<feature type="compositionally biased region" description="Acidic residues" evidence="2">
    <location>
        <begin position="820"/>
        <end position="831"/>
    </location>
</feature>
<feature type="compositionally biased region" description="Low complexity" evidence="2">
    <location>
        <begin position="720"/>
        <end position="735"/>
    </location>
</feature>
<dbReference type="PANTHER" id="PTHR12296:SF31">
    <property type="entry name" value="DENN (AEX-3) DOMAIN PROTEIN (AFU_ORTHOLOGUE AFUA_6G11200)"/>
    <property type="match status" value="1"/>
</dbReference>
<dbReference type="InterPro" id="IPR001194">
    <property type="entry name" value="cDENN_dom"/>
</dbReference>
<dbReference type="InterPro" id="IPR037516">
    <property type="entry name" value="Tripartite_DENN"/>
</dbReference>
<sequence>MSPNLLSPEMTPSLRNQPSFVRPRSSDNRSERPITRGGGDEPMPIPSRTSSLHSRITQPIPSTLNIKVQPRTPKTLTHAYLVCGVGREPSQWVKAPAPQQGKISHMKGAVNQFWLPEILGSSPRLEQDNDMARSLHAAMRACFPHDVEICTGRTQPHCIHHTFVLQQDSSHTLYGIALRVWSRADDKRAETIRELRKRNEPDYYDSPDESYWIPYALSFLSRYPLFNLLGDYLRGMWIHWNKATNLFHAEEVSRILSFPAPRLNDLVRIDMKDYALCYQFPSSPTGFQNFAMWPLFCCLSIPNIVGLVEAALSPTRRIIFVSHYPAMLTVAAETLRFCVRVFEWSGLYVPVVHARHARDMVQEPGPYILGFTAECRSLFTAPSDALVVDLDRNFVLTSAPPTTFTNGQRNKMIQRLTTALKGDIAISGVPSHLRSAYGGGKLVPAGQIIVMRGEVDSVQEPEWWDQDAVMGVLDHACEKMGRNTGIKALFGGSVKKPLMTKVSLRHLNEIVRERNQYSRDAVEAWQDYINLKGRMDTELQKVNKRNNFLLEEVESWKQQFEKFQGFAAQLTKEASDLKVKIEQHKKENARLAKLIEQQKIDSNTLALRLAGTEKQRDDALEALVIQQEVAEELERERKKNKKELKDLVDTNRNIQRQRDEAQRVVIHLRALIEGQAHHMQHLVLSINDPEPEDTFEEGNEDTNSQATARQTPLLSRRASRASSRSSSRTASRASTIDPKGLDAEDVTPEMERRLFNSPAAMKRFSQMSWSDVADRNIRDKTDAIADIIRNISEQCAAAVEGLHLAQAAAAQEEENRNNSDDDDNYDDDDDVTATPKHRRHRSSIDGDLLRPNHSSVPPTPDLTHRASTAMSMNSTHTPDRYSIGYGDIDVPTRILEDEDGMSECQSPTEASYLQVSAKDNKLRSLDGLINRAGARVSAFGSP</sequence>
<keyword evidence="5" id="KW-1185">Reference proteome</keyword>
<dbReference type="GO" id="GO:0031410">
    <property type="term" value="C:cytoplasmic vesicle"/>
    <property type="evidence" value="ECO:0007669"/>
    <property type="project" value="TreeGrafter"/>
</dbReference>
<dbReference type="Pfam" id="PF03456">
    <property type="entry name" value="uDENN"/>
    <property type="match status" value="1"/>
</dbReference>
<feature type="compositionally biased region" description="Acidic residues" evidence="2">
    <location>
        <begin position="689"/>
        <end position="700"/>
    </location>
</feature>
<feature type="compositionally biased region" description="Polar residues" evidence="2">
    <location>
        <begin position="701"/>
        <end position="713"/>
    </location>
</feature>
<evidence type="ECO:0000259" key="3">
    <source>
        <dbReference type="PROSITE" id="PS50211"/>
    </source>
</evidence>
<evidence type="ECO:0000256" key="1">
    <source>
        <dbReference type="SAM" id="Coils"/>
    </source>
</evidence>
<feature type="region of interest" description="Disordered" evidence="2">
    <location>
        <begin position="689"/>
        <end position="748"/>
    </location>
</feature>
<dbReference type="SMART" id="SM00800">
    <property type="entry name" value="uDENN"/>
    <property type="match status" value="1"/>
</dbReference>
<dbReference type="Gene3D" id="3.40.50.11500">
    <property type="match status" value="1"/>
</dbReference>
<dbReference type="InterPro" id="IPR043153">
    <property type="entry name" value="DENN_C"/>
</dbReference>
<evidence type="ECO:0000313" key="4">
    <source>
        <dbReference type="EMBL" id="CCX33054.1"/>
    </source>
</evidence>
<dbReference type="OMA" id="IQDPDWW"/>
<dbReference type="InterPro" id="IPR005113">
    <property type="entry name" value="uDENN_dom"/>
</dbReference>
<dbReference type="OrthoDB" id="6019893at2759"/>
<dbReference type="eggNOG" id="ENOG502QW1Q">
    <property type="taxonomic scope" value="Eukaryota"/>
</dbReference>
<dbReference type="InterPro" id="IPR051696">
    <property type="entry name" value="DENN_Domain_GEFs"/>
</dbReference>